<evidence type="ECO:0000313" key="4">
    <source>
        <dbReference type="EMBL" id="EDM80523.1"/>
    </source>
</evidence>
<evidence type="ECO:0000259" key="3">
    <source>
        <dbReference type="Pfam" id="PF06276"/>
    </source>
</evidence>
<feature type="domain" description="Aerobactin siderophore biosynthesis IucA/IucC-like C-terminal" evidence="3">
    <location>
        <begin position="427"/>
        <end position="583"/>
    </location>
</feature>
<dbReference type="eggNOG" id="COG4264">
    <property type="taxonomic scope" value="Bacteria"/>
</dbReference>
<accession>A6G0Y5</accession>
<proteinExistence type="predicted"/>
<comment type="pathway">
    <text evidence="1">Siderophore biosynthesis.</text>
</comment>
<dbReference type="Gene3D" id="1.10.510.40">
    <property type="match status" value="1"/>
</dbReference>
<dbReference type="Gene3D" id="3.30.310.280">
    <property type="match status" value="1"/>
</dbReference>
<dbReference type="Gene3D" id="6.10.250.3370">
    <property type="match status" value="1"/>
</dbReference>
<dbReference type="InterPro" id="IPR022770">
    <property type="entry name" value="IucA/IucC-like_C"/>
</dbReference>
<protein>
    <submittedName>
        <fullName evidence="4">IucA/IucC</fullName>
    </submittedName>
</protein>
<dbReference type="STRING" id="391625.PPSIR1_41969"/>
<evidence type="ECO:0000256" key="1">
    <source>
        <dbReference type="ARBA" id="ARBA00004924"/>
    </source>
</evidence>
<dbReference type="EMBL" id="ABCS01000010">
    <property type="protein sequence ID" value="EDM80523.1"/>
    <property type="molecule type" value="Genomic_DNA"/>
</dbReference>
<comment type="caution">
    <text evidence="4">The sequence shown here is derived from an EMBL/GenBank/DDBJ whole genome shotgun (WGS) entry which is preliminary data.</text>
</comment>
<dbReference type="Pfam" id="PF04183">
    <property type="entry name" value="IucA_IucC"/>
    <property type="match status" value="1"/>
</dbReference>
<dbReference type="Pfam" id="PF06276">
    <property type="entry name" value="FhuF"/>
    <property type="match status" value="1"/>
</dbReference>
<dbReference type="GO" id="GO:0016881">
    <property type="term" value="F:acid-amino acid ligase activity"/>
    <property type="evidence" value="ECO:0007669"/>
    <property type="project" value="UniProtKB-ARBA"/>
</dbReference>
<reference evidence="4 5" key="1">
    <citation type="submission" date="2007-06" db="EMBL/GenBank/DDBJ databases">
        <authorList>
            <person name="Shimkets L."/>
            <person name="Ferriera S."/>
            <person name="Johnson J."/>
            <person name="Kravitz S."/>
            <person name="Beeson K."/>
            <person name="Sutton G."/>
            <person name="Rogers Y.-H."/>
            <person name="Friedman R."/>
            <person name="Frazier M."/>
            <person name="Venter J.C."/>
        </authorList>
    </citation>
    <scope>NUCLEOTIDE SEQUENCE [LARGE SCALE GENOMIC DNA]</scope>
    <source>
        <strain evidence="4 5">SIR-1</strain>
    </source>
</reference>
<dbReference type="InterPro" id="IPR007310">
    <property type="entry name" value="Aerobactin_biosyn_IucA/IucC_N"/>
</dbReference>
<dbReference type="AlphaFoldDB" id="A6G0Y5"/>
<dbReference type="GO" id="GO:0019290">
    <property type="term" value="P:siderophore biosynthetic process"/>
    <property type="evidence" value="ECO:0007669"/>
    <property type="project" value="InterPro"/>
</dbReference>
<dbReference type="PANTHER" id="PTHR34384:SF6">
    <property type="entry name" value="STAPHYLOFERRIN B SYNTHASE"/>
    <property type="match status" value="1"/>
</dbReference>
<dbReference type="RefSeq" id="WP_006970384.1">
    <property type="nucleotide sequence ID" value="NZ_ABCS01000010.1"/>
</dbReference>
<organism evidence="4 5">
    <name type="scientific">Plesiocystis pacifica SIR-1</name>
    <dbReference type="NCBI Taxonomy" id="391625"/>
    <lineage>
        <taxon>Bacteria</taxon>
        <taxon>Pseudomonadati</taxon>
        <taxon>Myxococcota</taxon>
        <taxon>Polyangia</taxon>
        <taxon>Nannocystales</taxon>
        <taxon>Nannocystaceae</taxon>
        <taxon>Plesiocystis</taxon>
    </lineage>
</organism>
<dbReference type="PANTHER" id="PTHR34384">
    <property type="entry name" value="L-2,3-DIAMINOPROPANOATE--CITRATE LIGASE"/>
    <property type="match status" value="1"/>
</dbReference>
<evidence type="ECO:0000313" key="5">
    <source>
        <dbReference type="Proteomes" id="UP000005801"/>
    </source>
</evidence>
<name>A6G0Y5_9BACT</name>
<keyword evidence="5" id="KW-1185">Reference proteome</keyword>
<gene>
    <name evidence="4" type="ORF">PPSIR1_41969</name>
</gene>
<sequence length="615" mass="69019">MNSPLCPPTPDGVAHLRPKVWTRISQVAVAKMIAEFSHEKLLAPRNAAPSGGRFELRADAPHVHYSFHARRFALDHWVVDPSSIVRVRTAPAPDPSEAEPLELDALEFVLDFRETLGLEGAALTAYLEELSASLYAAAYKYDNQRHYARALARAQFQTIETAMTEGHPCFLVNAGRLGFDADDYARYAPEVAQPMAMTWVAVRRTRAEFTAVDGLDYATFIVQELGVDTCARFDARLRARGLDPAAYLYMPAHPWQWRNRLCACLAGEIARDHVVELGEGDDAYQPQQSIRTAFNLSSPRRCYVKTALSIVNMGFVRGLSPDYMRATPAINQWVDALVSGDATLRACNFEVLRECAAIGYRTPSYERAGPRKSPLNKLFAALWRESPVAKAPVGEQLMTMAALLHRDREGRALLAELLRAHGLAPTEWLRAYLRVYLRPILHCYFAHDLAFMPHGENVILGLREGMPARAFMKDIAEEVLVFRPAESLPPAVRRLAVDYPAALRPLHILMDVFDCFFRFLAPIFAEQCGLPETEFWREVAGCVLAYQREHPEHAWRYAEDDLFVAQFPRGCLNRMQLRDARQLLDLADPAAGLQLEGTLANPLAPFAPAHRETRA</sequence>
<feature type="domain" description="Aerobactin siderophore biosynthesis IucA/IucC N-terminal" evidence="2">
    <location>
        <begin position="156"/>
        <end position="405"/>
    </location>
</feature>
<dbReference type="Proteomes" id="UP000005801">
    <property type="component" value="Unassembled WGS sequence"/>
</dbReference>
<dbReference type="InterPro" id="IPR037455">
    <property type="entry name" value="LucA/IucC-like"/>
</dbReference>
<evidence type="ECO:0000259" key="2">
    <source>
        <dbReference type="Pfam" id="PF04183"/>
    </source>
</evidence>